<reference evidence="2" key="1">
    <citation type="journal article" date="2015" name="PLoS Genet.">
        <title>The dynamic genome and transcriptome of the human fungal pathogen Blastomyces and close relative Emmonsia.</title>
        <authorList>
            <person name="Munoz J.F."/>
            <person name="Gauthier G.M."/>
            <person name="Desjardins C.A."/>
            <person name="Gallo J.E."/>
            <person name="Holder J."/>
            <person name="Sullivan T.D."/>
            <person name="Marty A.J."/>
            <person name="Carmen J.C."/>
            <person name="Chen Z."/>
            <person name="Ding L."/>
            <person name="Gujja S."/>
            <person name="Magrini V."/>
            <person name="Misas E."/>
            <person name="Mitreva M."/>
            <person name="Priest M."/>
            <person name="Saif S."/>
            <person name="Whiston E.A."/>
            <person name="Young S."/>
            <person name="Zeng Q."/>
            <person name="Goldman W.E."/>
            <person name="Mardis E.R."/>
            <person name="Taylor J.W."/>
            <person name="McEwen J.G."/>
            <person name="Clay O.K."/>
            <person name="Klein B.S."/>
            <person name="Cuomo C.A."/>
        </authorList>
    </citation>
    <scope>NUCLEOTIDE SEQUENCE [LARGE SCALE GENOMIC DNA]</scope>
    <source>
        <strain evidence="2">UAMH 3008</strain>
    </source>
</reference>
<accession>A0A0G2HV25</accession>
<feature type="non-terminal residue" evidence="1">
    <location>
        <position position="1"/>
    </location>
</feature>
<gene>
    <name evidence="1" type="ORF">EMCG_03866</name>
</gene>
<organism evidence="1 2">
    <name type="scientific">[Emmonsia] crescens</name>
    <dbReference type="NCBI Taxonomy" id="73230"/>
    <lineage>
        <taxon>Eukaryota</taxon>
        <taxon>Fungi</taxon>
        <taxon>Dikarya</taxon>
        <taxon>Ascomycota</taxon>
        <taxon>Pezizomycotina</taxon>
        <taxon>Eurotiomycetes</taxon>
        <taxon>Eurotiomycetidae</taxon>
        <taxon>Onygenales</taxon>
        <taxon>Ajellomycetaceae</taxon>
        <taxon>Emergomyces</taxon>
    </lineage>
</organism>
<comment type="caution">
    <text evidence="1">The sequence shown here is derived from an EMBL/GenBank/DDBJ whole genome shotgun (WGS) entry which is preliminary data.</text>
</comment>
<dbReference type="VEuPathDB" id="FungiDB:EMCG_03866"/>
<evidence type="ECO:0000313" key="1">
    <source>
        <dbReference type="EMBL" id="KKZ61620.1"/>
    </source>
</evidence>
<dbReference type="Proteomes" id="UP000034164">
    <property type="component" value="Unassembled WGS sequence"/>
</dbReference>
<protein>
    <submittedName>
        <fullName evidence="1">Uncharacterized protein</fullName>
    </submittedName>
</protein>
<dbReference type="EMBL" id="LCZI01001263">
    <property type="protein sequence ID" value="KKZ61620.1"/>
    <property type="molecule type" value="Genomic_DNA"/>
</dbReference>
<sequence>TLLAQTPEVACQHPGDFAAIVYYVALECFNGSHFIMADSLLLNSPAAWIKFRIFIGR</sequence>
<proteinExistence type="predicted"/>
<dbReference type="AlphaFoldDB" id="A0A0G2HV25"/>
<evidence type="ECO:0000313" key="2">
    <source>
        <dbReference type="Proteomes" id="UP000034164"/>
    </source>
</evidence>
<name>A0A0G2HV25_9EURO</name>